<accession>A0AAV4SBA4</accession>
<proteinExistence type="predicted"/>
<sequence length="103" mass="11625">MRRHGNKSFSEKPSLNIWPMCRRGCRSRNVSRKVISHSSAEEKKRQLLLAAGSAPSDISTRLISKGNGRAHYPLKIAPAVTEPLPLHPFLSTSFFFFLIDFET</sequence>
<gene>
    <name evidence="1" type="ORF">CEXT_342981</name>
</gene>
<keyword evidence="2" id="KW-1185">Reference proteome</keyword>
<dbReference type="AlphaFoldDB" id="A0AAV4SBA4"/>
<dbReference type="EMBL" id="BPLR01009425">
    <property type="protein sequence ID" value="GIY31778.1"/>
    <property type="molecule type" value="Genomic_DNA"/>
</dbReference>
<organism evidence="1 2">
    <name type="scientific">Caerostris extrusa</name>
    <name type="common">Bark spider</name>
    <name type="synonym">Caerostris bankana</name>
    <dbReference type="NCBI Taxonomy" id="172846"/>
    <lineage>
        <taxon>Eukaryota</taxon>
        <taxon>Metazoa</taxon>
        <taxon>Ecdysozoa</taxon>
        <taxon>Arthropoda</taxon>
        <taxon>Chelicerata</taxon>
        <taxon>Arachnida</taxon>
        <taxon>Araneae</taxon>
        <taxon>Araneomorphae</taxon>
        <taxon>Entelegynae</taxon>
        <taxon>Araneoidea</taxon>
        <taxon>Araneidae</taxon>
        <taxon>Caerostris</taxon>
    </lineage>
</organism>
<protein>
    <submittedName>
        <fullName evidence="1">Uncharacterized protein</fullName>
    </submittedName>
</protein>
<evidence type="ECO:0000313" key="2">
    <source>
        <dbReference type="Proteomes" id="UP001054945"/>
    </source>
</evidence>
<comment type="caution">
    <text evidence="1">The sequence shown here is derived from an EMBL/GenBank/DDBJ whole genome shotgun (WGS) entry which is preliminary data.</text>
</comment>
<name>A0AAV4SBA4_CAEEX</name>
<reference evidence="1 2" key="1">
    <citation type="submission" date="2021-06" db="EMBL/GenBank/DDBJ databases">
        <title>Caerostris extrusa draft genome.</title>
        <authorList>
            <person name="Kono N."/>
            <person name="Arakawa K."/>
        </authorList>
    </citation>
    <scope>NUCLEOTIDE SEQUENCE [LARGE SCALE GENOMIC DNA]</scope>
</reference>
<evidence type="ECO:0000313" key="1">
    <source>
        <dbReference type="EMBL" id="GIY31778.1"/>
    </source>
</evidence>
<dbReference type="Proteomes" id="UP001054945">
    <property type="component" value="Unassembled WGS sequence"/>
</dbReference>